<dbReference type="GO" id="GO:0016787">
    <property type="term" value="F:hydrolase activity"/>
    <property type="evidence" value="ECO:0007669"/>
    <property type="project" value="UniProtKB-KW"/>
</dbReference>
<organism evidence="6 7">
    <name type="scientific">Goodfellowiella coeruleoviolacea</name>
    <dbReference type="NCBI Taxonomy" id="334858"/>
    <lineage>
        <taxon>Bacteria</taxon>
        <taxon>Bacillati</taxon>
        <taxon>Actinomycetota</taxon>
        <taxon>Actinomycetes</taxon>
        <taxon>Pseudonocardiales</taxon>
        <taxon>Pseudonocardiaceae</taxon>
        <taxon>Goodfellowiella</taxon>
    </lineage>
</organism>
<evidence type="ECO:0000313" key="6">
    <source>
        <dbReference type="EMBL" id="MCP2169743.1"/>
    </source>
</evidence>
<evidence type="ECO:0000256" key="2">
    <source>
        <dbReference type="ARBA" id="ARBA00022801"/>
    </source>
</evidence>
<protein>
    <submittedName>
        <fullName evidence="6">3',5'-cyclic AMP phosphodiesterase CpdA</fullName>
    </submittedName>
</protein>
<proteinExistence type="inferred from homology"/>
<dbReference type="InterPro" id="IPR029052">
    <property type="entry name" value="Metallo-depent_PP-like"/>
</dbReference>
<dbReference type="Pfam" id="PF00149">
    <property type="entry name" value="Metallophos"/>
    <property type="match status" value="1"/>
</dbReference>
<evidence type="ECO:0000256" key="4">
    <source>
        <dbReference type="ARBA" id="ARBA00025742"/>
    </source>
</evidence>
<comment type="caution">
    <text evidence="6">The sequence shown here is derived from an EMBL/GenBank/DDBJ whole genome shotgun (WGS) entry which is preliminary data.</text>
</comment>
<reference evidence="6" key="1">
    <citation type="submission" date="2022-06" db="EMBL/GenBank/DDBJ databases">
        <title>Genomic Encyclopedia of Archaeal and Bacterial Type Strains, Phase II (KMG-II): from individual species to whole genera.</title>
        <authorList>
            <person name="Goeker M."/>
        </authorList>
    </citation>
    <scope>NUCLEOTIDE SEQUENCE</scope>
    <source>
        <strain evidence="6">DSM 43935</strain>
    </source>
</reference>
<evidence type="ECO:0000256" key="1">
    <source>
        <dbReference type="ARBA" id="ARBA00022723"/>
    </source>
</evidence>
<dbReference type="PANTHER" id="PTHR42988:SF2">
    <property type="entry name" value="CYCLIC NUCLEOTIDE PHOSPHODIESTERASE CBUA0032-RELATED"/>
    <property type="match status" value="1"/>
</dbReference>
<dbReference type="SUPFAM" id="SSF56300">
    <property type="entry name" value="Metallo-dependent phosphatases"/>
    <property type="match status" value="1"/>
</dbReference>
<sequence length="253" mass="27340">MFVLAHISDVHVDGGDRSVERARRVLRFIGDLAAPVDAVLLTGDIADHGRPDEYARVNEILAGTALPVLTCPGNHDVRGAYREVLLGEPTGDDPAGDEPINQVVRVGAAVFALCDSSIPGRDDGYLADETLTWLEEVLTEHRDGAPVFVCFHHPPVPLHNPVGDTMRQFGEQRLAAVLDRHPQVVAVLCGHAHQAAATTFAGRPLLVAPGVVATARLLPWERGDIVDLDSPPMIALHVLDDDGRLTTHYRVVR</sequence>
<dbReference type="Proteomes" id="UP001206128">
    <property type="component" value="Unassembled WGS sequence"/>
</dbReference>
<dbReference type="InterPro" id="IPR004843">
    <property type="entry name" value="Calcineurin-like_PHP"/>
</dbReference>
<gene>
    <name evidence="6" type="ORF">LX83_006629</name>
</gene>
<keyword evidence="7" id="KW-1185">Reference proteome</keyword>
<keyword evidence="3" id="KW-0408">Iron</keyword>
<keyword evidence="2" id="KW-0378">Hydrolase</keyword>
<dbReference type="GO" id="GO:0046872">
    <property type="term" value="F:metal ion binding"/>
    <property type="evidence" value="ECO:0007669"/>
    <property type="project" value="UniProtKB-KW"/>
</dbReference>
<dbReference type="Gene3D" id="3.60.21.10">
    <property type="match status" value="1"/>
</dbReference>
<name>A0AAE3GLC6_9PSEU</name>
<accession>A0AAE3GLC6</accession>
<dbReference type="PANTHER" id="PTHR42988">
    <property type="entry name" value="PHOSPHOHYDROLASE"/>
    <property type="match status" value="1"/>
</dbReference>
<keyword evidence="1" id="KW-0479">Metal-binding</keyword>
<evidence type="ECO:0000313" key="7">
    <source>
        <dbReference type="Proteomes" id="UP001206128"/>
    </source>
</evidence>
<comment type="similarity">
    <text evidence="4">Belongs to the cyclic nucleotide phosphodiesterase class-III family.</text>
</comment>
<dbReference type="RefSeq" id="WP_253778967.1">
    <property type="nucleotide sequence ID" value="NZ_JAMTCK010000020.1"/>
</dbReference>
<dbReference type="EMBL" id="JAMTCK010000020">
    <property type="protein sequence ID" value="MCP2169743.1"/>
    <property type="molecule type" value="Genomic_DNA"/>
</dbReference>
<evidence type="ECO:0000259" key="5">
    <source>
        <dbReference type="Pfam" id="PF00149"/>
    </source>
</evidence>
<evidence type="ECO:0000256" key="3">
    <source>
        <dbReference type="ARBA" id="ARBA00023004"/>
    </source>
</evidence>
<dbReference type="InterPro" id="IPR050884">
    <property type="entry name" value="CNP_phosphodiesterase-III"/>
</dbReference>
<dbReference type="AlphaFoldDB" id="A0AAE3GLC6"/>
<feature type="domain" description="Calcineurin-like phosphoesterase" evidence="5">
    <location>
        <begin position="4"/>
        <end position="194"/>
    </location>
</feature>